<organism evidence="1 2">
    <name type="scientific">Melittangium boletus DSM 14713</name>
    <dbReference type="NCBI Taxonomy" id="1294270"/>
    <lineage>
        <taxon>Bacteria</taxon>
        <taxon>Pseudomonadati</taxon>
        <taxon>Myxococcota</taxon>
        <taxon>Myxococcia</taxon>
        <taxon>Myxococcales</taxon>
        <taxon>Cystobacterineae</taxon>
        <taxon>Archangiaceae</taxon>
        <taxon>Melittangium</taxon>
    </lineage>
</organism>
<evidence type="ECO:0000313" key="1">
    <source>
        <dbReference type="EMBL" id="ATB31383.1"/>
    </source>
</evidence>
<protein>
    <recommendedName>
        <fullName evidence="3">Mersacidin/lichenicidin family type 2 lantibiotic</fullName>
    </recommendedName>
</protein>
<name>A0A250IJJ4_9BACT</name>
<dbReference type="GO" id="GO:0042742">
    <property type="term" value="P:defense response to bacterium"/>
    <property type="evidence" value="ECO:0007669"/>
    <property type="project" value="InterPro"/>
</dbReference>
<gene>
    <name evidence="1" type="ORF">MEBOL_004845</name>
</gene>
<dbReference type="InterPro" id="IPR027635">
    <property type="entry name" value="Lantibiotic2_lead_pep_dom"/>
</dbReference>
<dbReference type="Proteomes" id="UP000217289">
    <property type="component" value="Chromosome"/>
</dbReference>
<accession>A0A250IJJ4</accession>
<dbReference type="NCBIfam" id="TIGR03898">
    <property type="entry name" value="lanti_MRSA_kill"/>
    <property type="match status" value="1"/>
</dbReference>
<dbReference type="OrthoDB" id="896929at2"/>
<keyword evidence="2" id="KW-1185">Reference proteome</keyword>
<evidence type="ECO:0000313" key="2">
    <source>
        <dbReference type="Proteomes" id="UP000217289"/>
    </source>
</evidence>
<dbReference type="RefSeq" id="WP_095979720.1">
    <property type="nucleotide sequence ID" value="NZ_CP022163.1"/>
</dbReference>
<dbReference type="KEGG" id="mbd:MEBOL_004845"/>
<dbReference type="EMBL" id="CP022163">
    <property type="protein sequence ID" value="ATB31383.1"/>
    <property type="molecule type" value="Genomic_DNA"/>
</dbReference>
<evidence type="ECO:0008006" key="3">
    <source>
        <dbReference type="Google" id="ProtNLM"/>
    </source>
</evidence>
<proteinExistence type="predicted"/>
<dbReference type="AlphaFoldDB" id="A0A250IJJ4"/>
<dbReference type="NCBIfam" id="NF000539">
    <property type="entry name" value="plantaricin"/>
    <property type="match status" value="1"/>
</dbReference>
<sequence>MTKDMIIRAWKDASFRASLTEEQRASIPANPAGLSAVELNETELQEVVGGVAADTKVPGNSGGWICTYSTECKPFCL</sequence>
<reference evidence="1 2" key="1">
    <citation type="submission" date="2017-06" db="EMBL/GenBank/DDBJ databases">
        <authorList>
            <person name="Kim H.J."/>
            <person name="Triplett B.A."/>
        </authorList>
    </citation>
    <scope>NUCLEOTIDE SEQUENCE [LARGE SCALE GENOMIC DNA]</scope>
    <source>
        <strain evidence="1 2">DSM 14713</strain>
    </source>
</reference>